<gene>
    <name evidence="7" type="primary">RpS4</name>
    <name evidence="7" type="ORF">NPIL_127681</name>
</gene>
<keyword evidence="3" id="KW-0694">RNA-binding</keyword>
<dbReference type="AlphaFoldDB" id="A0A8X6MA45"/>
<feature type="domain" description="KOW" evidence="6">
    <location>
        <begin position="107"/>
        <end position="134"/>
    </location>
</feature>
<dbReference type="InterPro" id="IPR014722">
    <property type="entry name" value="Rib_uL2_dom2"/>
</dbReference>
<keyword evidence="8" id="KW-1185">Reference proteome</keyword>
<comment type="similarity">
    <text evidence="1">Belongs to the eukaryotic ribosomal protein eS4 family.</text>
</comment>
<evidence type="ECO:0000313" key="8">
    <source>
        <dbReference type="Proteomes" id="UP000887013"/>
    </source>
</evidence>
<dbReference type="InterPro" id="IPR000876">
    <property type="entry name" value="Ribosomal_eS4"/>
</dbReference>
<evidence type="ECO:0000256" key="4">
    <source>
        <dbReference type="ARBA" id="ARBA00022980"/>
    </source>
</evidence>
<dbReference type="Gene3D" id="2.40.50.740">
    <property type="match status" value="1"/>
</dbReference>
<comment type="caution">
    <text evidence="7">The sequence shown here is derived from an EMBL/GenBank/DDBJ whole genome shotgun (WGS) entry which is preliminary data.</text>
</comment>
<accession>A0A8X6MA45</accession>
<dbReference type="EMBL" id="BMAW01088522">
    <property type="protein sequence ID" value="GFS35073.1"/>
    <property type="molecule type" value="Genomic_DNA"/>
</dbReference>
<dbReference type="InterPro" id="IPR038237">
    <property type="entry name" value="Ribosomal_eS4_central_sf"/>
</dbReference>
<proteinExistence type="inferred from homology"/>
<dbReference type="OrthoDB" id="1109245at2759"/>
<reference evidence="7" key="1">
    <citation type="submission" date="2020-08" db="EMBL/GenBank/DDBJ databases">
        <title>Multicomponent nature underlies the extraordinary mechanical properties of spider dragline silk.</title>
        <authorList>
            <person name="Kono N."/>
            <person name="Nakamura H."/>
            <person name="Mori M."/>
            <person name="Yoshida Y."/>
            <person name="Ohtoshi R."/>
            <person name="Malay A.D."/>
            <person name="Moran D.A.P."/>
            <person name="Tomita M."/>
            <person name="Numata K."/>
            <person name="Arakawa K."/>
        </authorList>
    </citation>
    <scope>NUCLEOTIDE SEQUENCE</scope>
</reference>
<dbReference type="CDD" id="cd06087">
    <property type="entry name" value="KOW_RPS4"/>
    <property type="match status" value="1"/>
</dbReference>
<dbReference type="FunFam" id="2.40.50.740:FF:000001">
    <property type="entry name" value="40S ribosomal protein S4"/>
    <property type="match status" value="1"/>
</dbReference>
<sequence>MYSHTKASRPSTEPHILREFLPLVLIHRNRLKYARTKTEVTKIVMQRLIKIDVKYKLCRVKRVQVGPKGIPFRIMKARTIRYPDPLVKVNDSIQVDIASGKIMDFVKFEVGNLVMITGGHNLGRIGNITSRERHPGSFDIVHVKDSLGHSFATSKIYAEKLTFIRIWRIPKEFEHFNFIKKDAGHNFLIGLSVSNVIEGRILCPRICLGSKFCSFLENYFVS</sequence>
<evidence type="ECO:0000256" key="2">
    <source>
        <dbReference type="ARBA" id="ARBA00022730"/>
    </source>
</evidence>
<organism evidence="7 8">
    <name type="scientific">Nephila pilipes</name>
    <name type="common">Giant wood spider</name>
    <name type="synonym">Nephila maculata</name>
    <dbReference type="NCBI Taxonomy" id="299642"/>
    <lineage>
        <taxon>Eukaryota</taxon>
        <taxon>Metazoa</taxon>
        <taxon>Ecdysozoa</taxon>
        <taxon>Arthropoda</taxon>
        <taxon>Chelicerata</taxon>
        <taxon>Arachnida</taxon>
        <taxon>Araneae</taxon>
        <taxon>Araneomorphae</taxon>
        <taxon>Entelegynae</taxon>
        <taxon>Araneoidea</taxon>
        <taxon>Nephilidae</taxon>
        <taxon>Nephila</taxon>
    </lineage>
</organism>
<evidence type="ECO:0000256" key="5">
    <source>
        <dbReference type="ARBA" id="ARBA00023274"/>
    </source>
</evidence>
<evidence type="ECO:0000256" key="3">
    <source>
        <dbReference type="ARBA" id="ARBA00022884"/>
    </source>
</evidence>
<evidence type="ECO:0000256" key="1">
    <source>
        <dbReference type="ARBA" id="ARBA00007500"/>
    </source>
</evidence>
<dbReference type="Gene3D" id="2.30.30.30">
    <property type="match status" value="1"/>
</dbReference>
<evidence type="ECO:0000313" key="7">
    <source>
        <dbReference type="EMBL" id="GFS35073.1"/>
    </source>
</evidence>
<dbReference type="Pfam" id="PF00467">
    <property type="entry name" value="KOW"/>
    <property type="match status" value="1"/>
</dbReference>
<dbReference type="Proteomes" id="UP000887013">
    <property type="component" value="Unassembled WGS sequence"/>
</dbReference>
<evidence type="ECO:0000259" key="6">
    <source>
        <dbReference type="SMART" id="SM00739"/>
    </source>
</evidence>
<dbReference type="PANTHER" id="PTHR11581">
    <property type="entry name" value="30S/40S RIBOSOMAL PROTEIN S4"/>
    <property type="match status" value="1"/>
</dbReference>
<dbReference type="SMART" id="SM00739">
    <property type="entry name" value="KOW"/>
    <property type="match status" value="1"/>
</dbReference>
<dbReference type="InterPro" id="IPR005824">
    <property type="entry name" value="KOW"/>
</dbReference>
<dbReference type="PANTHER" id="PTHR11581:SF0">
    <property type="entry name" value="SMALL RIBOSOMAL SUBUNIT PROTEIN ES4"/>
    <property type="match status" value="1"/>
</dbReference>
<protein>
    <submittedName>
        <fullName evidence="7">40S ribosomal protein S4</fullName>
    </submittedName>
</protein>
<keyword evidence="2" id="KW-0699">rRNA-binding</keyword>
<keyword evidence="4 7" id="KW-0689">Ribosomal protein</keyword>
<dbReference type="GO" id="GO:0022627">
    <property type="term" value="C:cytosolic small ribosomal subunit"/>
    <property type="evidence" value="ECO:0007669"/>
    <property type="project" value="TreeGrafter"/>
</dbReference>
<dbReference type="GO" id="GO:0006412">
    <property type="term" value="P:translation"/>
    <property type="evidence" value="ECO:0007669"/>
    <property type="project" value="InterPro"/>
</dbReference>
<name>A0A8X6MA45_NEPPI</name>
<dbReference type="InterPro" id="IPR013845">
    <property type="entry name" value="Ribosomal_eS4_central_region"/>
</dbReference>
<dbReference type="InterPro" id="IPR041982">
    <property type="entry name" value="Ribosomal_eS4_KOW"/>
</dbReference>
<keyword evidence="5" id="KW-0687">Ribonucleoprotein</keyword>
<dbReference type="GO" id="GO:0003735">
    <property type="term" value="F:structural constituent of ribosome"/>
    <property type="evidence" value="ECO:0007669"/>
    <property type="project" value="InterPro"/>
</dbReference>
<dbReference type="GO" id="GO:0019843">
    <property type="term" value="F:rRNA binding"/>
    <property type="evidence" value="ECO:0007669"/>
    <property type="project" value="UniProtKB-KW"/>
</dbReference>
<dbReference type="Pfam" id="PF00900">
    <property type="entry name" value="Ribosomal_S4e"/>
    <property type="match status" value="1"/>
</dbReference>